<evidence type="ECO:0000256" key="2">
    <source>
        <dbReference type="SAM" id="SignalP"/>
    </source>
</evidence>
<protein>
    <recommendedName>
        <fullName evidence="5">PSI domain-containing protein</fullName>
    </recommendedName>
</protein>
<dbReference type="OrthoDB" id="5829916at2759"/>
<dbReference type="Proteomes" id="UP000008743">
    <property type="component" value="Unassembled WGS sequence"/>
</dbReference>
<dbReference type="AlphaFoldDB" id="A0A0D2X029"/>
<dbReference type="RefSeq" id="XP_004364874.1">
    <property type="nucleotide sequence ID" value="XM_004364817.2"/>
</dbReference>
<feature type="chain" id="PRO_5002255390" description="PSI domain-containing protein" evidence="2">
    <location>
        <begin position="24"/>
        <end position="182"/>
    </location>
</feature>
<keyword evidence="2" id="KW-0732">Signal</keyword>
<proteinExistence type="predicted"/>
<organism evidence="3 4">
    <name type="scientific">Capsaspora owczarzaki (strain ATCC 30864)</name>
    <dbReference type="NCBI Taxonomy" id="595528"/>
    <lineage>
        <taxon>Eukaryota</taxon>
        <taxon>Filasterea</taxon>
        <taxon>Capsaspora</taxon>
    </lineage>
</organism>
<dbReference type="GO" id="GO:0006606">
    <property type="term" value="P:protein import into nucleus"/>
    <property type="evidence" value="ECO:0007669"/>
    <property type="project" value="TreeGrafter"/>
</dbReference>
<accession>A0A0D2X029</accession>
<evidence type="ECO:0000313" key="4">
    <source>
        <dbReference type="Proteomes" id="UP000008743"/>
    </source>
</evidence>
<keyword evidence="1" id="KW-1133">Transmembrane helix</keyword>
<feature type="signal peptide" evidence="2">
    <location>
        <begin position="1"/>
        <end position="23"/>
    </location>
</feature>
<dbReference type="GO" id="GO:0005737">
    <property type="term" value="C:cytoplasm"/>
    <property type="evidence" value="ECO:0007669"/>
    <property type="project" value="TreeGrafter"/>
</dbReference>
<dbReference type="eggNOG" id="ENOG502RYM1">
    <property type="taxonomic scope" value="Eukaryota"/>
</dbReference>
<keyword evidence="4" id="KW-1185">Reference proteome</keyword>
<gene>
    <name evidence="3" type="ORF">CAOG_000003</name>
</gene>
<reference evidence="4" key="1">
    <citation type="submission" date="2011-02" db="EMBL/GenBank/DDBJ databases">
        <title>The Genome Sequence of Capsaspora owczarzaki ATCC 30864.</title>
        <authorList>
            <person name="Russ C."/>
            <person name="Cuomo C."/>
            <person name="Burger G."/>
            <person name="Gray M.W."/>
            <person name="Holland P.W.H."/>
            <person name="King N."/>
            <person name="Lang F.B.F."/>
            <person name="Roger A.J."/>
            <person name="Ruiz-Trillo I."/>
            <person name="Young S.K."/>
            <person name="Zeng Q."/>
            <person name="Gargeya S."/>
            <person name="Alvarado L."/>
            <person name="Berlin A."/>
            <person name="Chapman S.B."/>
            <person name="Chen Z."/>
            <person name="Freedman E."/>
            <person name="Gellesch M."/>
            <person name="Goldberg J."/>
            <person name="Griggs A."/>
            <person name="Gujja S."/>
            <person name="Heilman E."/>
            <person name="Heiman D."/>
            <person name="Howarth C."/>
            <person name="Mehta T."/>
            <person name="Neiman D."/>
            <person name="Pearson M."/>
            <person name="Roberts A."/>
            <person name="Saif S."/>
            <person name="Shea T."/>
            <person name="Shenoy N."/>
            <person name="Sisk P."/>
            <person name="Stolte C."/>
            <person name="Sykes S."/>
            <person name="White J."/>
            <person name="Yandava C."/>
            <person name="Haas B."/>
            <person name="Nusbaum C."/>
            <person name="Birren B."/>
        </authorList>
    </citation>
    <scope>NUCLEOTIDE SEQUENCE</scope>
    <source>
        <strain evidence="4">ATCC 30864</strain>
    </source>
</reference>
<feature type="transmembrane region" description="Helical" evidence="1">
    <location>
        <begin position="96"/>
        <end position="120"/>
    </location>
</feature>
<evidence type="ECO:0008006" key="5">
    <source>
        <dbReference type="Google" id="ProtNLM"/>
    </source>
</evidence>
<name>A0A0D2X029_CAPO3</name>
<dbReference type="PANTHER" id="PTHR15191">
    <property type="entry name" value="PROTEIN CBG20567"/>
    <property type="match status" value="1"/>
</dbReference>
<evidence type="ECO:0000313" key="3">
    <source>
        <dbReference type="EMBL" id="KJE88339.1"/>
    </source>
</evidence>
<dbReference type="InterPro" id="IPR052304">
    <property type="entry name" value="PTTG1IP"/>
</dbReference>
<dbReference type="PANTHER" id="PTHR15191:SF3">
    <property type="entry name" value="PITUITARY TUMOR-TRANSFORMING GENE PROTEIN-BINDING FACTOR"/>
    <property type="match status" value="1"/>
</dbReference>
<dbReference type="GO" id="GO:0005634">
    <property type="term" value="C:nucleus"/>
    <property type="evidence" value="ECO:0007669"/>
    <property type="project" value="TreeGrafter"/>
</dbReference>
<keyword evidence="1" id="KW-0812">Transmembrane</keyword>
<dbReference type="EMBL" id="KE346360">
    <property type="protein sequence ID" value="KJE88339.1"/>
    <property type="molecule type" value="Genomic_DNA"/>
</dbReference>
<keyword evidence="1" id="KW-0472">Membrane</keyword>
<dbReference type="PhylomeDB" id="A0A0D2X029"/>
<dbReference type="OMA" id="VCQLSQA"/>
<evidence type="ECO:0000256" key="1">
    <source>
        <dbReference type="SAM" id="Phobius"/>
    </source>
</evidence>
<dbReference type="InParanoid" id="A0A0D2X029"/>
<sequence length="182" mass="20176">MRSASALFATIVSSTVLALLVLAVSMPAASPNFFADAATECGVNRTTCSKCVDSTDCVWCSAIKECRKGSEIGPSNTTGCSGNDWQWKQCDVSGQLLVIVIPSVIGGVVLIFGIWLYCCCRRRSKRNFQKYLERVETDQRRQQEERIVRSEERRSERQVKTDAIRMKYGLLKDKPAPDAAAV</sequence>